<dbReference type="GO" id="GO:0000723">
    <property type="term" value="P:telomere maintenance"/>
    <property type="evidence" value="ECO:0007669"/>
    <property type="project" value="InterPro"/>
</dbReference>
<feature type="compositionally biased region" description="Basic and acidic residues" evidence="14">
    <location>
        <begin position="2346"/>
        <end position="2363"/>
    </location>
</feature>
<feature type="region of interest" description="Disordered" evidence="14">
    <location>
        <begin position="537"/>
        <end position="570"/>
    </location>
</feature>
<keyword evidence="6" id="KW-0106">Calcium</keyword>
<feature type="compositionally biased region" description="Pro residues" evidence="14">
    <location>
        <begin position="3403"/>
        <end position="3412"/>
    </location>
</feature>
<accession>A0A9P1CL46</accession>
<keyword evidence="13" id="KW-0067">ATP-binding</keyword>
<keyword evidence="7" id="KW-0851">Voltage-gated channel</keyword>
<dbReference type="GO" id="GO:0006281">
    <property type="term" value="P:DNA repair"/>
    <property type="evidence" value="ECO:0007669"/>
    <property type="project" value="UniProtKB-KW"/>
</dbReference>
<evidence type="ECO:0000256" key="3">
    <source>
        <dbReference type="ARBA" id="ARBA00022568"/>
    </source>
</evidence>
<feature type="compositionally biased region" description="Low complexity" evidence="14">
    <location>
        <begin position="549"/>
        <end position="562"/>
    </location>
</feature>
<keyword evidence="2" id="KW-0813">Transport</keyword>
<evidence type="ECO:0000256" key="2">
    <source>
        <dbReference type="ARBA" id="ARBA00022448"/>
    </source>
</evidence>
<feature type="domain" description="Ion transport" evidence="16">
    <location>
        <begin position="35"/>
        <end position="284"/>
    </location>
</feature>
<dbReference type="EMBL" id="CAMXCT020001681">
    <property type="protein sequence ID" value="CAL1145576.1"/>
    <property type="molecule type" value="Genomic_DNA"/>
</dbReference>
<keyword evidence="13" id="KW-0227">DNA damage</keyword>
<evidence type="ECO:0000256" key="11">
    <source>
        <dbReference type="ARBA" id="ARBA00023180"/>
    </source>
</evidence>
<dbReference type="SUPFAM" id="SSF52540">
    <property type="entry name" value="P-loop containing nucleoside triphosphate hydrolases"/>
    <property type="match status" value="2"/>
</dbReference>
<feature type="compositionally biased region" description="Polar residues" evidence="14">
    <location>
        <begin position="846"/>
        <end position="876"/>
    </location>
</feature>
<comment type="catalytic activity">
    <reaction evidence="13">
        <text>ATP + H2O = ADP + phosphate + H(+)</text>
        <dbReference type="Rhea" id="RHEA:13065"/>
        <dbReference type="ChEBI" id="CHEBI:15377"/>
        <dbReference type="ChEBI" id="CHEBI:15378"/>
        <dbReference type="ChEBI" id="CHEBI:30616"/>
        <dbReference type="ChEBI" id="CHEBI:43474"/>
        <dbReference type="ChEBI" id="CHEBI:456216"/>
        <dbReference type="EC" id="5.6.2.3"/>
    </reaction>
</comment>
<proteinExistence type="inferred from homology"/>
<comment type="subcellular location">
    <subcellularLocation>
        <location evidence="1">Membrane</location>
        <topology evidence="1">Multi-pass membrane protein</topology>
    </subcellularLocation>
</comment>
<evidence type="ECO:0000256" key="12">
    <source>
        <dbReference type="ARBA" id="ARBA00023303"/>
    </source>
</evidence>
<feature type="region of interest" description="Disordered" evidence="14">
    <location>
        <begin position="1348"/>
        <end position="1371"/>
    </location>
</feature>
<gene>
    <name evidence="18" type="ORF">C1SCF055_LOCUS19047</name>
</gene>
<keyword evidence="20" id="KW-1185">Reference proteome</keyword>
<dbReference type="InterPro" id="IPR027417">
    <property type="entry name" value="P-loop_NTPase"/>
</dbReference>
<feature type="region of interest" description="Disordered" evidence="14">
    <location>
        <begin position="3388"/>
        <end position="3492"/>
    </location>
</feature>
<dbReference type="GO" id="GO:0005524">
    <property type="term" value="F:ATP binding"/>
    <property type="evidence" value="ECO:0007669"/>
    <property type="project" value="UniProtKB-KW"/>
</dbReference>
<feature type="transmembrane region" description="Helical" evidence="15">
    <location>
        <begin position="3683"/>
        <end position="3703"/>
    </location>
</feature>
<dbReference type="GO" id="GO:0005891">
    <property type="term" value="C:voltage-gated calcium channel complex"/>
    <property type="evidence" value="ECO:0007669"/>
    <property type="project" value="TreeGrafter"/>
</dbReference>
<feature type="region of interest" description="Disordered" evidence="14">
    <location>
        <begin position="490"/>
        <end position="512"/>
    </location>
</feature>
<dbReference type="GO" id="GO:0043139">
    <property type="term" value="F:5'-3' DNA helicase activity"/>
    <property type="evidence" value="ECO:0007669"/>
    <property type="project" value="UniProtKB-EC"/>
</dbReference>
<feature type="region of interest" description="Disordered" evidence="14">
    <location>
        <begin position="806"/>
        <end position="878"/>
    </location>
</feature>
<evidence type="ECO:0000259" key="17">
    <source>
        <dbReference type="Pfam" id="PF05970"/>
    </source>
</evidence>
<evidence type="ECO:0000256" key="10">
    <source>
        <dbReference type="ARBA" id="ARBA00023136"/>
    </source>
</evidence>
<evidence type="ECO:0000259" key="16">
    <source>
        <dbReference type="Pfam" id="PF00520"/>
    </source>
</evidence>
<evidence type="ECO:0000256" key="1">
    <source>
        <dbReference type="ARBA" id="ARBA00004141"/>
    </source>
</evidence>
<reference evidence="18" key="1">
    <citation type="submission" date="2022-10" db="EMBL/GenBank/DDBJ databases">
        <authorList>
            <person name="Chen Y."/>
            <person name="Dougan E. K."/>
            <person name="Chan C."/>
            <person name="Rhodes N."/>
            <person name="Thang M."/>
        </authorList>
    </citation>
    <scope>NUCLEOTIDE SEQUENCE</scope>
</reference>
<feature type="compositionally biased region" description="Low complexity" evidence="14">
    <location>
        <begin position="2377"/>
        <end position="2386"/>
    </location>
</feature>
<dbReference type="Proteomes" id="UP001152797">
    <property type="component" value="Unassembled WGS sequence"/>
</dbReference>
<reference evidence="19 20" key="2">
    <citation type="submission" date="2024-05" db="EMBL/GenBank/DDBJ databases">
        <authorList>
            <person name="Chen Y."/>
            <person name="Shah S."/>
            <person name="Dougan E. K."/>
            <person name="Thang M."/>
            <person name="Chan C."/>
        </authorList>
    </citation>
    <scope>NUCLEOTIDE SEQUENCE [LARGE SCALE GENOMIC DNA]</scope>
</reference>
<feature type="transmembrane region" description="Helical" evidence="15">
    <location>
        <begin position="252"/>
        <end position="277"/>
    </location>
</feature>
<dbReference type="GO" id="GO:0016787">
    <property type="term" value="F:hydrolase activity"/>
    <property type="evidence" value="ECO:0007669"/>
    <property type="project" value="UniProtKB-KW"/>
</dbReference>
<feature type="transmembrane region" description="Helical" evidence="15">
    <location>
        <begin position="104"/>
        <end position="120"/>
    </location>
</feature>
<evidence type="ECO:0000256" key="14">
    <source>
        <dbReference type="SAM" id="MobiDB-lite"/>
    </source>
</evidence>
<evidence type="ECO:0000256" key="8">
    <source>
        <dbReference type="ARBA" id="ARBA00022989"/>
    </source>
</evidence>
<feature type="transmembrane region" description="Helical" evidence="15">
    <location>
        <begin position="166"/>
        <end position="195"/>
    </location>
</feature>
<feature type="domain" description="DNA helicase Pif1-like DEAD-box helicase" evidence="17">
    <location>
        <begin position="2462"/>
        <end position="2604"/>
    </location>
</feature>
<keyword evidence="13" id="KW-0347">Helicase</keyword>
<keyword evidence="8 15" id="KW-1133">Transmembrane helix</keyword>
<keyword evidence="11" id="KW-0325">Glycoprotein</keyword>
<dbReference type="Gene3D" id="1.20.120.350">
    <property type="entry name" value="Voltage-gated potassium channels. Chain C"/>
    <property type="match status" value="1"/>
</dbReference>
<dbReference type="EMBL" id="CAMXCT030001681">
    <property type="protein sequence ID" value="CAL4779513.1"/>
    <property type="molecule type" value="Genomic_DNA"/>
</dbReference>
<evidence type="ECO:0000256" key="7">
    <source>
        <dbReference type="ARBA" id="ARBA00022882"/>
    </source>
</evidence>
<feature type="region of interest" description="Disordered" evidence="14">
    <location>
        <begin position="2345"/>
        <end position="2399"/>
    </location>
</feature>
<dbReference type="Gene3D" id="1.10.287.70">
    <property type="match status" value="1"/>
</dbReference>
<dbReference type="GO" id="GO:0098703">
    <property type="term" value="P:calcium ion import across plasma membrane"/>
    <property type="evidence" value="ECO:0007669"/>
    <property type="project" value="TreeGrafter"/>
</dbReference>
<name>A0A9P1CL46_9DINO</name>
<keyword evidence="12" id="KW-0407">Ion channel</keyword>
<dbReference type="Gene3D" id="3.90.70.80">
    <property type="match status" value="1"/>
</dbReference>
<dbReference type="InterPro" id="IPR027359">
    <property type="entry name" value="Volt_channel_dom_sf"/>
</dbReference>
<dbReference type="EC" id="5.6.2.3" evidence="13"/>
<dbReference type="GO" id="GO:0006310">
    <property type="term" value="P:DNA recombination"/>
    <property type="evidence" value="ECO:0007669"/>
    <property type="project" value="UniProtKB-KW"/>
</dbReference>
<feature type="transmembrane region" description="Helical" evidence="15">
    <location>
        <begin position="75"/>
        <end position="97"/>
    </location>
</feature>
<dbReference type="InterPro" id="IPR010285">
    <property type="entry name" value="DNA_helicase_pif1-like_DEAD"/>
</dbReference>
<organism evidence="18">
    <name type="scientific">Cladocopium goreaui</name>
    <dbReference type="NCBI Taxonomy" id="2562237"/>
    <lineage>
        <taxon>Eukaryota</taxon>
        <taxon>Sar</taxon>
        <taxon>Alveolata</taxon>
        <taxon>Dinophyceae</taxon>
        <taxon>Suessiales</taxon>
        <taxon>Symbiodiniaceae</taxon>
        <taxon>Cladocopium</taxon>
    </lineage>
</organism>
<dbReference type="PANTHER" id="PTHR45628">
    <property type="entry name" value="VOLTAGE-DEPENDENT CALCIUM CHANNEL TYPE A SUBUNIT ALPHA-1"/>
    <property type="match status" value="1"/>
</dbReference>
<protein>
    <recommendedName>
        <fullName evidence="13">ATP-dependent DNA helicase</fullName>
        <ecNumber evidence="13">5.6.2.3</ecNumber>
    </recommendedName>
</protein>
<keyword evidence="5 15" id="KW-0812">Transmembrane</keyword>
<keyword evidence="13" id="KW-0234">DNA repair</keyword>
<dbReference type="Pfam" id="PF00520">
    <property type="entry name" value="Ion_trans"/>
    <property type="match status" value="1"/>
</dbReference>
<dbReference type="SUPFAM" id="SSF81324">
    <property type="entry name" value="Voltage-gated potassium channels"/>
    <property type="match status" value="1"/>
</dbReference>
<keyword evidence="13" id="KW-0233">DNA recombination</keyword>
<dbReference type="GO" id="GO:0008331">
    <property type="term" value="F:high voltage-gated calcium channel activity"/>
    <property type="evidence" value="ECO:0007669"/>
    <property type="project" value="TreeGrafter"/>
</dbReference>
<dbReference type="PANTHER" id="PTHR45628:SF7">
    <property type="entry name" value="VOLTAGE-DEPENDENT CALCIUM CHANNEL TYPE A SUBUNIT ALPHA-1"/>
    <property type="match status" value="1"/>
</dbReference>
<keyword evidence="13" id="KW-0378">Hydrolase</keyword>
<evidence type="ECO:0000256" key="15">
    <source>
        <dbReference type="SAM" id="Phobius"/>
    </source>
</evidence>
<feature type="compositionally biased region" description="Low complexity" evidence="14">
    <location>
        <begin position="807"/>
        <end position="829"/>
    </location>
</feature>
<evidence type="ECO:0000313" key="19">
    <source>
        <dbReference type="EMBL" id="CAL4779513.1"/>
    </source>
</evidence>
<feature type="transmembrane region" description="Helical" evidence="15">
    <location>
        <begin position="37"/>
        <end position="55"/>
    </location>
</feature>
<dbReference type="Pfam" id="PF05970">
    <property type="entry name" value="PIF1"/>
    <property type="match status" value="1"/>
</dbReference>
<evidence type="ECO:0000256" key="9">
    <source>
        <dbReference type="ARBA" id="ARBA00023065"/>
    </source>
</evidence>
<dbReference type="InterPro" id="IPR050599">
    <property type="entry name" value="VDCC_alpha-1_subunit"/>
</dbReference>
<dbReference type="Gene3D" id="3.40.50.300">
    <property type="entry name" value="P-loop containing nucleotide triphosphate hydrolases"/>
    <property type="match status" value="1"/>
</dbReference>
<keyword evidence="13" id="KW-0547">Nucleotide-binding</keyword>
<keyword evidence="10 15" id="KW-0472">Membrane</keyword>
<comment type="caution">
    <text evidence="18">The sequence shown here is derived from an EMBL/GenBank/DDBJ whole genome shotgun (WGS) entry which is preliminary data.</text>
</comment>
<evidence type="ECO:0000313" key="20">
    <source>
        <dbReference type="Proteomes" id="UP001152797"/>
    </source>
</evidence>
<sequence>MRPEVLDLKHSATSRYFRQDAKKYADNVFGRLASHRYFEGTTMVVILLNALCIGIEADYSARFYKPTKLYEGPAFFIVTEVFFAVFFTTELVIRFFAFKQKRKCFVDAWFIFDLLLVVMMDVETFVLPLIESTGSPLAMLSTLRLLRLLRVSRMAKLMKTFPELMLIVKGLAAAVRAVSWTLVVLVMILFVWSIVFTSIYHQGFATDEEVAERIESLFGNLSKSAFSLIIMGTLLDEVTYCCNMIRQSGELVMLGVFIVFIVISSFMMLNMLLGILVEVVANTAEGEKNKEKNTIVRQAMAAVLNDLGVEGTGISQQKFLSMSNNPKLLKDLQELGIKPKHFQLISKILFDNKDARSKDKKPTLLTGEVTLERLEREPVTWKLPHTACLETQRRQFGPARVPNGMASFENGTLKGSGAACYHKGKARSEVFGLLEGWSAPGNPAWHVDRTVAQATWAEPVARIYPPIAIPSAGDVVEPVARAVRRQMDNRATAVQSSVAGRKRGNGQPSTRPVLWGRKKAWTRLWHWNRKLRNRLAHALHGNGPGPTDASSNSVAASGSNNATEQPEASYTVEARAQRLRRVPVDIPGDGWCLLHAVSWYLERHKSHEPEWSVRKAADTYVQALEFLVQQFDGPSAADINIACMPDQPAELELHRRFLERRGILLPDELPQGLLVLWSKLTAVLEMPNMLDSIHHGTSVEVWALTKAFGFEVLVWSTDVDANYWIATMERVTDAEALRLAELHPHALHLVHQPMGHTGHYSLLWEDRPLASVWQPTPWLQIWHREGARALQQHLGMIRVQPSRIEPAEQPNQPNASPAPAEAAAEPSNPTASDHLQDPWPAPATPPCSSGSDVGFSDTESVVSWNSHQSSEGSSAAPSLALEPERAWCTLEDQHLEQIQTISRQFRTKPLLPPSVPHVPEELADSMSGVPYPACHCAFEGCTWCSDAQPCVDALLLKDRWIVQGVTWHCSSGACCNNTAACLWAHLHSQHALAFQHCPGDLVSSYIAALKGVEEQSVPAVGWSVDRRTLRRLHAERQEEQAVALICACCAAVLPSGPRSEIGYLSVQDIFEALTPESFQQNWDLMQYRTSYGSHAAVRRQLHGAEWQRTLPQTLFQGQSILCCPEDLRCSACPAAGMQLCRQCELPLCRSCWSRMRQGAFSGIPSALSNDNFYGYPAELLYQHRVRWIETAAASPLRTSMVSFYLEADRGHVLEEPVHRAEHRLAIRGNISAVSLPWEEIYGHFAQMTPHDRIATLPHALPALRAMVKVTVKGMRHAELVEWVAGAHLRPHVVVALLDHLVDIHHPMFAAYDGTPAELKQLFRSKVQREYGTEEICPVTVEEQADLAGAAPTPPQTKNATPEPANLPQFGGEAFLGSSRPQVLSPDYTSSQAGDTTTQEVTRLAQVTPKVTIQTGTEFWDQWQTEYLAWAFPFSVPSPVGGPDFPNKDRPRRKADAAVLGPVPHLRSLARRVESSLRNSWDLISGLRRLTFKWHSVCQTPLYRAWASKTNALQATPAHEWVEAAKALYHKLQKGKYLTAGKTLKPINYDARKLWFAEGLTAPEAQLLRDIRHTQMTLPGTVEVRRRIGRFLFGARVELGEPIFMTLSPTTRHNALCLRLSRYRQHDPGAGPLSGKQVPRVWEEAEVIVPVPEYETRRQTSVRDPWAVDIAFQCMVRFVFAELLGIRMCFRCPNCSCRDALGQSTHPMGGILGLVLGFCGAIEYQKNSNPHFHANVYVATVWQQPLKKVAQKIQAKAITLEELFRYQAWLHNESHFNLEQHEALFPALEKKWMQNFPGTEHDRLCLWPAFVAADTTPSPWLPRVADGGPLRVERCSSPAHAAESQNAAAPTAAANPQALQTDAIRYRQLYQTAVQVKLSHQQHHMHTWDAKHKCHVPLPACQKKDAPNKCKHGFPKTICDVARVVCRGNARKFRQSTAGRRNALGCVLNPRDNQWLSGTMHAFTLMFMGNSHTGIKFRIPLLPETHDPACERNCLETTTLQRLQRLMQHAAKKATQYFTGYLQKPQPLGRKELQQAAKHLSYLDITPAKGVEAQHYRKVLHRVCGDLEFCCSVRPLTEEVMLASFWDGDEPTSAKCIRSFAVVPFVGSDWLAQYDKATEVRHRVKPTHHRQAHFKSSDLYGWRGQDPRVRYLSPWEFTALWEVKRLQPPLQHETDLSEWCPGCGAGPEPADGWQFGRDYRWKQHILADNSKHIVPLPSRASTAAGADHYFVRRAAPLVPYPTACPLPKADMSKDQQARLLNIYLRPWTLAGDDATLHVPHIQALDMPITDRRKKPSHRCFGKTSVGCRSHHSAWKDYIRHHIVSANAARTISNFLAAAECSPDDVEEAHVEAGTKPDREVDTRPRQFSTGLPDPGPAPATGAAGADPFAQQAQPPRPVATNYGTFRLDAARTWLQALNPPGMTPAPNPQQKQVLTAVVERCHAEAVEERADKQNRSEPFRAILHGVPGAGKSQTLHWLRTFFETVCDWQHLHEFAFVAPQNTQAALIDGITIHSFADIRVQGQKQKKETAFGPDHFVKYQHLRWLIIDECSTSALEVLAVLEKRLQEAVRARHSWKCRTTGTPRPFAGINILLAGDCWQFPAVKATSIFHNPFKHGQSVQVVNLQKVLWTHDRANIQHLFELTQEHRCVDPWLSAILHAARHGAVTQEHWAFLHGFPTLHAGSWNPHTNKCSCKKPACDALAKQWTKEVLDPKNTRTWQDRRQAECDVCAAERRRRCIVAGASDFGPNPKDRKFLQAPFVHGLNAAKYVAALLRARWVAAEQQHLLLWVVAQDTPLFHTDPDTEAQELQHRKEQWLQRHDQATAGIMGLLPLLPGMPVRITQTLPELKPWGLFKNTRGSLHGWSPTGGRLHSPGRATLETRSPRHRHGRQTRFSAGLHNTAHSFMGATLAACSLDLGFWDTAANRDSQLSAYMCLSRVKKAEDLCIARPFSPNLLSQGELIGPDTFLAVHRQALTLADAKSKFEQEQVQRKRNPETLFFCRGCTPKAKGEHGLLPLRDFTSNNLWQPDAWLEIVCLGMERLCSQCRHPQVSGNPTGAEADAPSKCAFCNKTQLPKLGFCKQCLSEARLACAHCDVGRKLKPKTLADFSPAEIQRRRATKELRKARCKKCELHQPNKGKAKAGQCRTCRNVVSVSHLHQYDSKANDGICRKCWRKATNLEAATAKVCPQCSTPLKPAATPGSWCQSCAYPPCAVCQKVDRPHKGPYHAKHKPIWVCPAQCHKRLKAGSQPGTWCQSCAYPPCAGCQQVARPGGNHAYHAKHRPFWRCDKCAQASCPMCQANPLGQDAGGGPDAACPQCAEHGPKCAVCKQPMVGRPHSHGWCHGCAFPPCAAGCGRPRPRPSGIGAQYAEYHAKHMPQWTCQPCQLSQNEPAKRRRLQPAQPADALPPLPPPAEPPDDSASPAAPFGQPKRRKAESKATSTAPCATPAQTTPALRPADAGAVPQPPDDSSVSRPAVLLCQPRKRKRGVASANLESSLPAPVPETVLPAAMNHWFTHRTRHEASAADTMHLDRHGGVKALPRAVLERCSRRGLVVSHVQISNSVTPQPVEDNVFGPNLNQALAQDDLVGRWMQDRQCFLAPHRTPACRISWRANPAEAEANGWVETAPKTADARRKCNQLFSLDGEKGDRLCWPGFAVRGRRVGVRDWWVGVGGSAFVIGGSVAQAAGLGFGVWVIGLCSWVWGLVRWD</sequence>
<evidence type="ECO:0000313" key="18">
    <source>
        <dbReference type="EMBL" id="CAI3992201.1"/>
    </source>
</evidence>
<keyword evidence="9" id="KW-0406">Ion transport</keyword>
<evidence type="ECO:0000256" key="4">
    <source>
        <dbReference type="ARBA" id="ARBA00022673"/>
    </source>
</evidence>
<keyword evidence="4" id="KW-0107">Calcium channel</keyword>
<dbReference type="EMBL" id="CAMXCT010001681">
    <property type="protein sequence ID" value="CAI3992201.1"/>
    <property type="molecule type" value="Genomic_DNA"/>
</dbReference>
<comment type="cofactor">
    <cofactor evidence="13">
        <name>Mg(2+)</name>
        <dbReference type="ChEBI" id="CHEBI:18420"/>
    </cofactor>
</comment>
<feature type="region of interest" description="Disordered" evidence="14">
    <location>
        <begin position="2862"/>
        <end position="2888"/>
    </location>
</feature>
<keyword evidence="3" id="KW-0109">Calcium transport</keyword>
<dbReference type="InterPro" id="IPR005821">
    <property type="entry name" value="Ion_trans_dom"/>
</dbReference>
<evidence type="ECO:0000256" key="13">
    <source>
        <dbReference type="RuleBase" id="RU363044"/>
    </source>
</evidence>
<evidence type="ECO:0000256" key="6">
    <source>
        <dbReference type="ARBA" id="ARBA00022837"/>
    </source>
</evidence>
<feature type="compositionally biased region" description="Low complexity" evidence="14">
    <location>
        <begin position="3436"/>
        <end position="3451"/>
    </location>
</feature>
<comment type="similarity">
    <text evidence="13">Belongs to the helicase family.</text>
</comment>
<evidence type="ECO:0000256" key="5">
    <source>
        <dbReference type="ARBA" id="ARBA00022692"/>
    </source>
</evidence>